<dbReference type="Pfam" id="PF01878">
    <property type="entry name" value="EVE"/>
    <property type="match status" value="1"/>
</dbReference>
<evidence type="ECO:0000256" key="2">
    <source>
        <dbReference type="ARBA" id="ARBA00014654"/>
    </source>
</evidence>
<keyword evidence="3" id="KW-0597">Phosphoprotein</keyword>
<evidence type="ECO:0000256" key="3">
    <source>
        <dbReference type="ARBA" id="ARBA00022553"/>
    </source>
</evidence>
<dbReference type="InterPro" id="IPR047197">
    <property type="entry name" value="THYN1-like_EVE"/>
</dbReference>
<dbReference type="InterPro" id="IPR017956">
    <property type="entry name" value="AT_hook_DNA-bd_motif"/>
</dbReference>
<keyword evidence="6" id="KW-0539">Nucleus</keyword>
<dbReference type="OrthoDB" id="41445at2759"/>
<evidence type="ECO:0000256" key="1">
    <source>
        <dbReference type="ARBA" id="ARBA00004123"/>
    </source>
</evidence>
<evidence type="ECO:0000256" key="7">
    <source>
        <dbReference type="SAM" id="MobiDB-lite"/>
    </source>
</evidence>
<dbReference type="GO" id="GO:0000785">
    <property type="term" value="C:chromatin"/>
    <property type="evidence" value="ECO:0007669"/>
    <property type="project" value="InterPro"/>
</dbReference>
<dbReference type="InterPro" id="IPR015947">
    <property type="entry name" value="PUA-like_sf"/>
</dbReference>
<dbReference type="PRINTS" id="PR00930">
    <property type="entry name" value="HIGHMOBLTYIY"/>
</dbReference>
<dbReference type="GO" id="GO:0006355">
    <property type="term" value="P:regulation of DNA-templated transcription"/>
    <property type="evidence" value="ECO:0007669"/>
    <property type="project" value="InterPro"/>
</dbReference>
<protein>
    <recommendedName>
        <fullName evidence="2">Thymocyte nuclear protein 1</fullName>
    </recommendedName>
</protein>
<dbReference type="STRING" id="341663.Q0CLU5"/>
<dbReference type="InterPro" id="IPR000116">
    <property type="entry name" value="HMGA"/>
</dbReference>
<gene>
    <name evidence="9" type="ORF">ATEG_05339</name>
</gene>
<dbReference type="InterPro" id="IPR002740">
    <property type="entry name" value="EVE_domain"/>
</dbReference>
<dbReference type="Proteomes" id="UP000007963">
    <property type="component" value="Unassembled WGS sequence"/>
</dbReference>
<dbReference type="VEuPathDB" id="FungiDB:ATEG_05339"/>
<dbReference type="Gene3D" id="3.10.590.10">
    <property type="entry name" value="ph1033 like domains"/>
    <property type="match status" value="1"/>
</dbReference>
<dbReference type="eggNOG" id="KOG3383">
    <property type="taxonomic scope" value="Eukaryota"/>
</dbReference>
<organism evidence="9 10">
    <name type="scientific">Aspergillus terreus (strain NIH 2624 / FGSC A1156)</name>
    <dbReference type="NCBI Taxonomy" id="341663"/>
    <lineage>
        <taxon>Eukaryota</taxon>
        <taxon>Fungi</taxon>
        <taxon>Dikarya</taxon>
        <taxon>Ascomycota</taxon>
        <taxon>Pezizomycotina</taxon>
        <taxon>Eurotiomycetes</taxon>
        <taxon>Eurotiomycetidae</taxon>
        <taxon>Eurotiales</taxon>
        <taxon>Aspergillaceae</taxon>
        <taxon>Aspergillus</taxon>
        <taxon>Aspergillus subgen. Circumdati</taxon>
    </lineage>
</organism>
<dbReference type="PANTHER" id="PTHR14087:SF7">
    <property type="entry name" value="THYMOCYTE NUCLEAR PROTEIN 1"/>
    <property type="match status" value="1"/>
</dbReference>
<keyword evidence="5" id="KW-0238">DNA-binding</keyword>
<evidence type="ECO:0000256" key="6">
    <source>
        <dbReference type="ARBA" id="ARBA00023242"/>
    </source>
</evidence>
<dbReference type="RefSeq" id="XP_001214517.1">
    <property type="nucleotide sequence ID" value="XM_001214517.1"/>
</dbReference>
<feature type="compositionally biased region" description="Basic and acidic residues" evidence="7">
    <location>
        <begin position="78"/>
        <end position="94"/>
    </location>
</feature>
<evidence type="ECO:0000256" key="4">
    <source>
        <dbReference type="ARBA" id="ARBA00022737"/>
    </source>
</evidence>
<feature type="compositionally biased region" description="Acidic residues" evidence="7">
    <location>
        <begin position="95"/>
        <end position="105"/>
    </location>
</feature>
<accession>Q0CLU5</accession>
<dbReference type="CDD" id="cd21133">
    <property type="entry name" value="EVE"/>
    <property type="match status" value="1"/>
</dbReference>
<dbReference type="SMART" id="SM00384">
    <property type="entry name" value="AT_hook"/>
    <property type="match status" value="3"/>
</dbReference>
<dbReference type="GO" id="GO:0005634">
    <property type="term" value="C:nucleus"/>
    <property type="evidence" value="ECO:0007669"/>
    <property type="project" value="UniProtKB-SubCell"/>
</dbReference>
<dbReference type="GO" id="GO:0003677">
    <property type="term" value="F:DNA binding"/>
    <property type="evidence" value="ECO:0007669"/>
    <property type="project" value="UniProtKB-KW"/>
</dbReference>
<feature type="domain" description="EVE" evidence="8">
    <location>
        <begin position="110"/>
        <end position="261"/>
    </location>
</feature>
<dbReference type="Pfam" id="PF02178">
    <property type="entry name" value="AT_hook"/>
    <property type="match status" value="3"/>
</dbReference>
<dbReference type="FunFam" id="3.10.590.10:FF:000003">
    <property type="entry name" value="Thymocyte nuclear protein 1"/>
    <property type="match status" value="1"/>
</dbReference>
<evidence type="ECO:0000313" key="9">
    <source>
        <dbReference type="EMBL" id="EAU34408.1"/>
    </source>
</evidence>
<dbReference type="AlphaFoldDB" id="Q0CLU5"/>
<keyword evidence="4" id="KW-0677">Repeat</keyword>
<comment type="subcellular location">
    <subcellularLocation>
        <location evidence="1">Nucleus</location>
    </subcellularLocation>
</comment>
<feature type="region of interest" description="Disordered" evidence="7">
    <location>
        <begin position="1"/>
        <end position="117"/>
    </location>
</feature>
<dbReference type="InterPro" id="IPR052181">
    <property type="entry name" value="5hmC_binding"/>
</dbReference>
<reference evidence="10" key="1">
    <citation type="submission" date="2005-09" db="EMBL/GenBank/DDBJ databases">
        <title>Annotation of the Aspergillus terreus NIH2624 genome.</title>
        <authorList>
            <person name="Birren B.W."/>
            <person name="Lander E.S."/>
            <person name="Galagan J.E."/>
            <person name="Nusbaum C."/>
            <person name="Devon K."/>
            <person name="Henn M."/>
            <person name="Ma L.-J."/>
            <person name="Jaffe D.B."/>
            <person name="Butler J."/>
            <person name="Alvarez P."/>
            <person name="Gnerre S."/>
            <person name="Grabherr M."/>
            <person name="Kleber M."/>
            <person name="Mauceli E.W."/>
            <person name="Brockman W."/>
            <person name="Rounsley S."/>
            <person name="Young S.K."/>
            <person name="LaButti K."/>
            <person name="Pushparaj V."/>
            <person name="DeCaprio D."/>
            <person name="Crawford M."/>
            <person name="Koehrsen M."/>
            <person name="Engels R."/>
            <person name="Montgomery P."/>
            <person name="Pearson M."/>
            <person name="Howarth C."/>
            <person name="Larson L."/>
            <person name="Luoma S."/>
            <person name="White J."/>
            <person name="Alvarado L."/>
            <person name="Kodira C.D."/>
            <person name="Zeng Q."/>
            <person name="Oleary S."/>
            <person name="Yandava C."/>
            <person name="Denning D.W."/>
            <person name="Nierman W.C."/>
            <person name="Milne T."/>
            <person name="Madden K."/>
        </authorList>
    </citation>
    <scope>NUCLEOTIDE SEQUENCE [LARGE SCALE GENOMIC DNA]</scope>
    <source>
        <strain evidence="10">NIH 2624 / FGSC A1156</strain>
    </source>
</reference>
<sequence>MSSSPQPAPSTGEKRKRGRPRKYPPGSRPQPVPGRGRGRPRKDPNAKVTSKSEAPKSGRGRGRPRKSIDPNGTNTTTEKTEKTPEEKSESADAKAEDEEAEEDDDSGRSYWLMKAEPESRIEKGVDVKFSIDDLRERTKPEPWDARNNMREMKKGDYAFFYHSNCKTPGVAGIMEIVQEHTPDESAFDPNHPYYDEKSTRENPKWEVVHVEFRRKFDNFVSLNDLKAHSQPGQPLENLQVLKQSRLSVSRVSKKEWKFILGLAKENEEENWVSAGEQEA</sequence>
<dbReference type="HOGENOM" id="CLU_041799_0_0_1"/>
<evidence type="ECO:0000259" key="8">
    <source>
        <dbReference type="Pfam" id="PF01878"/>
    </source>
</evidence>
<dbReference type="SUPFAM" id="SSF88697">
    <property type="entry name" value="PUA domain-like"/>
    <property type="match status" value="1"/>
</dbReference>
<dbReference type="PRINTS" id="PR00929">
    <property type="entry name" value="ATHOOK"/>
</dbReference>
<proteinExistence type="predicted"/>
<dbReference type="OMA" id="WVVVHVE"/>
<evidence type="ECO:0000313" key="10">
    <source>
        <dbReference type="Proteomes" id="UP000007963"/>
    </source>
</evidence>
<dbReference type="GeneID" id="4321033"/>
<dbReference type="EMBL" id="CH476600">
    <property type="protein sequence ID" value="EAU34408.1"/>
    <property type="molecule type" value="Genomic_DNA"/>
</dbReference>
<name>Q0CLU5_ASPTN</name>
<evidence type="ECO:0000256" key="5">
    <source>
        <dbReference type="ARBA" id="ARBA00023125"/>
    </source>
</evidence>
<dbReference type="PANTHER" id="PTHR14087">
    <property type="entry name" value="THYMOCYTE NUCLEAR PROTEIN 1"/>
    <property type="match status" value="1"/>
</dbReference>